<reference evidence="1" key="2">
    <citation type="submission" date="2015-06" db="UniProtKB">
        <authorList>
            <consortium name="EnsemblMetazoa"/>
        </authorList>
    </citation>
    <scope>IDENTIFICATION</scope>
</reference>
<protein>
    <submittedName>
        <fullName evidence="1">Uncharacterized protein</fullName>
    </submittedName>
</protein>
<keyword evidence="2" id="KW-1185">Reference proteome</keyword>
<sequence length="275" mass="32515">MALIFNRDTILIVKCDHPWCPFLAPCNGYQDGYKMVHKRIYHDAADERITYTESRIPISTFRSLTDKFFLCNKYVLRAKRRTPRDVWRSNKETLIREIQAVDRYGKSSHTICNGGTPMKQPSNRKLTQPAHAQANNILHIALYLHIFLKQKVLVFAMEEAANEETIKITICEARWCPFVMLSDDIEEYHKGSHLRRFHFADRVRPDFRELTVSELDHARLRAKWCKCLMAFIRARRTIRRDEWRANKEKIIKDICRRTPATILNKILNTRLNSLI</sequence>
<evidence type="ECO:0000313" key="1">
    <source>
        <dbReference type="EnsemblMetazoa" id="tetur45g00030.1"/>
    </source>
</evidence>
<organism evidence="1 2">
    <name type="scientific">Tetranychus urticae</name>
    <name type="common">Two-spotted spider mite</name>
    <dbReference type="NCBI Taxonomy" id="32264"/>
    <lineage>
        <taxon>Eukaryota</taxon>
        <taxon>Metazoa</taxon>
        <taxon>Ecdysozoa</taxon>
        <taxon>Arthropoda</taxon>
        <taxon>Chelicerata</taxon>
        <taxon>Arachnida</taxon>
        <taxon>Acari</taxon>
        <taxon>Acariformes</taxon>
        <taxon>Trombidiformes</taxon>
        <taxon>Prostigmata</taxon>
        <taxon>Eleutherengona</taxon>
        <taxon>Raphignathae</taxon>
        <taxon>Tetranychoidea</taxon>
        <taxon>Tetranychidae</taxon>
        <taxon>Tetranychus</taxon>
    </lineage>
</organism>
<dbReference type="HOGENOM" id="CLU_1013107_0_0_1"/>
<dbReference type="Proteomes" id="UP000015104">
    <property type="component" value="Unassembled WGS sequence"/>
</dbReference>
<evidence type="ECO:0000313" key="2">
    <source>
        <dbReference type="Proteomes" id="UP000015104"/>
    </source>
</evidence>
<reference evidence="2" key="1">
    <citation type="submission" date="2011-08" db="EMBL/GenBank/DDBJ databases">
        <authorList>
            <person name="Rombauts S."/>
        </authorList>
    </citation>
    <scope>NUCLEOTIDE SEQUENCE</scope>
    <source>
        <strain evidence="2">London</strain>
    </source>
</reference>
<dbReference type="AlphaFoldDB" id="T1L5D3"/>
<dbReference type="EnsemblMetazoa" id="tetur45g00030.1">
    <property type="protein sequence ID" value="tetur45g00030.1"/>
    <property type="gene ID" value="tetur45g00030"/>
</dbReference>
<dbReference type="EMBL" id="CAEY01001248">
    <property type="status" value="NOT_ANNOTATED_CDS"/>
    <property type="molecule type" value="Genomic_DNA"/>
</dbReference>
<proteinExistence type="predicted"/>
<name>T1L5D3_TETUR</name>
<accession>T1L5D3</accession>